<evidence type="ECO:0000313" key="1">
    <source>
        <dbReference type="EMBL" id="PON88107.1"/>
    </source>
</evidence>
<sequence length="89" mass="9975">MVASSSSSSSSSLLISLPASMARFNPVIFSHSLSIKLDEDNFLLWRQQVQAAVRGHRLHRYINEACAPPLMFLSPEDRARGRVSQEFLD</sequence>
<keyword evidence="2" id="KW-1185">Reference proteome</keyword>
<dbReference type="OrthoDB" id="1748484at2759"/>
<protein>
    <recommendedName>
        <fullName evidence="3">Retrotransposon Copia-like N-terminal domain-containing protein</fullName>
    </recommendedName>
</protein>
<reference evidence="2" key="1">
    <citation type="submission" date="2016-06" db="EMBL/GenBank/DDBJ databases">
        <title>Parallel loss of symbiosis genes in relatives of nitrogen-fixing non-legume Parasponia.</title>
        <authorList>
            <person name="Van Velzen R."/>
            <person name="Holmer R."/>
            <person name="Bu F."/>
            <person name="Rutten L."/>
            <person name="Van Zeijl A."/>
            <person name="Liu W."/>
            <person name="Santuari L."/>
            <person name="Cao Q."/>
            <person name="Sharma T."/>
            <person name="Shen D."/>
            <person name="Roswanjaya Y."/>
            <person name="Wardhani T."/>
            <person name="Kalhor M.S."/>
            <person name="Jansen J."/>
            <person name="Van den Hoogen J."/>
            <person name="Gungor B."/>
            <person name="Hartog M."/>
            <person name="Hontelez J."/>
            <person name="Verver J."/>
            <person name="Yang W.-C."/>
            <person name="Schijlen E."/>
            <person name="Repin R."/>
            <person name="Schilthuizen M."/>
            <person name="Schranz E."/>
            <person name="Heidstra R."/>
            <person name="Miyata K."/>
            <person name="Fedorova E."/>
            <person name="Kohlen W."/>
            <person name="Bisseling T."/>
            <person name="Smit S."/>
            <person name="Geurts R."/>
        </authorList>
    </citation>
    <scope>NUCLEOTIDE SEQUENCE [LARGE SCALE GENOMIC DNA]</scope>
    <source>
        <strain evidence="2">cv. RG33-2</strain>
    </source>
</reference>
<name>A0A2P5ERD2_TREOI</name>
<comment type="caution">
    <text evidence="1">The sequence shown here is derived from an EMBL/GenBank/DDBJ whole genome shotgun (WGS) entry which is preliminary data.</text>
</comment>
<evidence type="ECO:0008006" key="3">
    <source>
        <dbReference type="Google" id="ProtNLM"/>
    </source>
</evidence>
<dbReference type="EMBL" id="JXTC01000109">
    <property type="protein sequence ID" value="PON88107.1"/>
    <property type="molecule type" value="Genomic_DNA"/>
</dbReference>
<dbReference type="InParanoid" id="A0A2P5ERD2"/>
<dbReference type="Proteomes" id="UP000237000">
    <property type="component" value="Unassembled WGS sequence"/>
</dbReference>
<evidence type="ECO:0000313" key="2">
    <source>
        <dbReference type="Proteomes" id="UP000237000"/>
    </source>
</evidence>
<gene>
    <name evidence="1" type="ORF">TorRG33x02_161330</name>
</gene>
<proteinExistence type="predicted"/>
<organism evidence="1 2">
    <name type="scientific">Trema orientale</name>
    <name type="common">Charcoal tree</name>
    <name type="synonym">Celtis orientalis</name>
    <dbReference type="NCBI Taxonomy" id="63057"/>
    <lineage>
        <taxon>Eukaryota</taxon>
        <taxon>Viridiplantae</taxon>
        <taxon>Streptophyta</taxon>
        <taxon>Embryophyta</taxon>
        <taxon>Tracheophyta</taxon>
        <taxon>Spermatophyta</taxon>
        <taxon>Magnoliopsida</taxon>
        <taxon>eudicotyledons</taxon>
        <taxon>Gunneridae</taxon>
        <taxon>Pentapetalae</taxon>
        <taxon>rosids</taxon>
        <taxon>fabids</taxon>
        <taxon>Rosales</taxon>
        <taxon>Cannabaceae</taxon>
        <taxon>Trema</taxon>
    </lineage>
</organism>
<dbReference type="AlphaFoldDB" id="A0A2P5ERD2"/>
<accession>A0A2P5ERD2</accession>